<evidence type="ECO:0000256" key="1">
    <source>
        <dbReference type="SAM" id="Phobius"/>
    </source>
</evidence>
<keyword evidence="1" id="KW-0472">Membrane</keyword>
<keyword evidence="1" id="KW-0812">Transmembrane</keyword>
<feature type="transmembrane region" description="Helical" evidence="1">
    <location>
        <begin position="21"/>
        <end position="41"/>
    </location>
</feature>
<dbReference type="Proteomes" id="UP001432027">
    <property type="component" value="Unassembled WGS sequence"/>
</dbReference>
<keyword evidence="3" id="KW-1185">Reference proteome</keyword>
<feature type="non-terminal residue" evidence="2">
    <location>
        <position position="1"/>
    </location>
</feature>
<feature type="transmembrane region" description="Helical" evidence="1">
    <location>
        <begin position="98"/>
        <end position="118"/>
    </location>
</feature>
<feature type="transmembrane region" description="Helical" evidence="1">
    <location>
        <begin position="139"/>
        <end position="161"/>
    </location>
</feature>
<dbReference type="PANTHER" id="PTHR45830:SF15">
    <property type="entry name" value="SERPENTINE RECEPTOR, CLASS I"/>
    <property type="match status" value="1"/>
</dbReference>
<dbReference type="PANTHER" id="PTHR45830">
    <property type="entry name" value="SERPENTINE RECEPTOR, CLASS I"/>
    <property type="match status" value="1"/>
</dbReference>
<keyword evidence="1" id="KW-1133">Transmembrane helix</keyword>
<dbReference type="EMBL" id="BTSX01000004">
    <property type="protein sequence ID" value="GMS92451.1"/>
    <property type="molecule type" value="Genomic_DNA"/>
</dbReference>
<feature type="transmembrane region" description="Helical" evidence="1">
    <location>
        <begin position="53"/>
        <end position="78"/>
    </location>
</feature>
<reference evidence="2" key="1">
    <citation type="submission" date="2023-10" db="EMBL/GenBank/DDBJ databases">
        <title>Genome assembly of Pristionchus species.</title>
        <authorList>
            <person name="Yoshida K."/>
            <person name="Sommer R.J."/>
        </authorList>
    </citation>
    <scope>NUCLEOTIDE SEQUENCE</scope>
    <source>
        <strain evidence="2">RS0144</strain>
    </source>
</reference>
<name>A0AAV5TGQ5_9BILA</name>
<dbReference type="AlphaFoldDB" id="A0AAV5TGQ5"/>
<sequence>IRYGFEWDRDYLMDFVFKFNYVLPIISSLTVYPANFYLLIFEGTTMNWGIRSAYLVNLVCHIACDFIYAVFARVYSFGPYGLFYCEGLMSTFGFSKPVIMGALASGIIMIITSFYVLMMRLHQLTVFDVNSRWKLSKPVQLIIHTSLVGVLVVNVVGFIIFTTDVENYDELIKDPDLAWLVQRGGKLLLFGEPGKQSRFRTGRMDL</sequence>
<protein>
    <recommendedName>
        <fullName evidence="4">G protein-coupled receptor</fullName>
    </recommendedName>
</protein>
<comment type="caution">
    <text evidence="2">The sequence shown here is derived from an EMBL/GenBank/DDBJ whole genome shotgun (WGS) entry which is preliminary data.</text>
</comment>
<gene>
    <name evidence="2" type="ORF">PENTCL1PPCAC_14626</name>
</gene>
<accession>A0AAV5TGQ5</accession>
<evidence type="ECO:0008006" key="4">
    <source>
        <dbReference type="Google" id="ProtNLM"/>
    </source>
</evidence>
<organism evidence="2 3">
    <name type="scientific">Pristionchus entomophagus</name>
    <dbReference type="NCBI Taxonomy" id="358040"/>
    <lineage>
        <taxon>Eukaryota</taxon>
        <taxon>Metazoa</taxon>
        <taxon>Ecdysozoa</taxon>
        <taxon>Nematoda</taxon>
        <taxon>Chromadorea</taxon>
        <taxon>Rhabditida</taxon>
        <taxon>Rhabditina</taxon>
        <taxon>Diplogasteromorpha</taxon>
        <taxon>Diplogasteroidea</taxon>
        <taxon>Neodiplogasteridae</taxon>
        <taxon>Pristionchus</taxon>
    </lineage>
</organism>
<evidence type="ECO:0000313" key="3">
    <source>
        <dbReference type="Proteomes" id="UP001432027"/>
    </source>
</evidence>
<evidence type="ECO:0000313" key="2">
    <source>
        <dbReference type="EMBL" id="GMS92451.1"/>
    </source>
</evidence>
<feature type="non-terminal residue" evidence="2">
    <location>
        <position position="206"/>
    </location>
</feature>
<proteinExistence type="predicted"/>